<evidence type="ECO:0008006" key="4">
    <source>
        <dbReference type="Google" id="ProtNLM"/>
    </source>
</evidence>
<feature type="transmembrane region" description="Helical" evidence="1">
    <location>
        <begin position="91"/>
        <end position="109"/>
    </location>
</feature>
<keyword evidence="1" id="KW-0812">Transmembrane</keyword>
<gene>
    <name evidence="2" type="ORF">CEXT_259211</name>
</gene>
<comment type="caution">
    <text evidence="2">The sequence shown here is derived from an EMBL/GenBank/DDBJ whole genome shotgun (WGS) entry which is preliminary data.</text>
</comment>
<keyword evidence="1" id="KW-1133">Transmembrane helix</keyword>
<evidence type="ECO:0000256" key="1">
    <source>
        <dbReference type="SAM" id="Phobius"/>
    </source>
</evidence>
<evidence type="ECO:0000313" key="2">
    <source>
        <dbReference type="EMBL" id="GIX94049.1"/>
    </source>
</evidence>
<dbReference type="Proteomes" id="UP001054945">
    <property type="component" value="Unassembled WGS sequence"/>
</dbReference>
<reference evidence="2 3" key="1">
    <citation type="submission" date="2021-06" db="EMBL/GenBank/DDBJ databases">
        <title>Caerostris extrusa draft genome.</title>
        <authorList>
            <person name="Kono N."/>
            <person name="Arakawa K."/>
        </authorList>
    </citation>
    <scope>NUCLEOTIDE SEQUENCE [LARGE SCALE GENOMIC DNA]</scope>
</reference>
<protein>
    <recommendedName>
        <fullName evidence="4">CMP/dCMP-type deaminase domain-containing protein</fullName>
    </recommendedName>
</protein>
<proteinExistence type="predicted"/>
<accession>A0AAV4PDT4</accession>
<dbReference type="EMBL" id="BPLR01004329">
    <property type="protein sequence ID" value="GIX94049.1"/>
    <property type="molecule type" value="Genomic_DNA"/>
</dbReference>
<evidence type="ECO:0000313" key="3">
    <source>
        <dbReference type="Proteomes" id="UP001054945"/>
    </source>
</evidence>
<organism evidence="2 3">
    <name type="scientific">Caerostris extrusa</name>
    <name type="common">Bark spider</name>
    <name type="synonym">Caerostris bankana</name>
    <dbReference type="NCBI Taxonomy" id="172846"/>
    <lineage>
        <taxon>Eukaryota</taxon>
        <taxon>Metazoa</taxon>
        <taxon>Ecdysozoa</taxon>
        <taxon>Arthropoda</taxon>
        <taxon>Chelicerata</taxon>
        <taxon>Arachnida</taxon>
        <taxon>Araneae</taxon>
        <taxon>Araneomorphae</taxon>
        <taxon>Entelegynae</taxon>
        <taxon>Araneoidea</taxon>
        <taxon>Araneidae</taxon>
        <taxon>Caerostris</taxon>
    </lineage>
</organism>
<keyword evidence="1" id="KW-0472">Membrane</keyword>
<name>A0AAV4PDT4_CAEEX</name>
<sequence>MWEKVPCSLDKAEFTTYLSPQWQMASDLNLEKNMSIPFVTCFTMIAHETSGGVCDTDLKLLENYALAILRNEEICWGLQQRLFTKYYNNNIYIYIASACPCVICASLGINL</sequence>
<dbReference type="AlphaFoldDB" id="A0AAV4PDT4"/>
<keyword evidence="3" id="KW-1185">Reference proteome</keyword>